<evidence type="ECO:0000313" key="3">
    <source>
        <dbReference type="Proteomes" id="UP000199223"/>
    </source>
</evidence>
<dbReference type="InterPro" id="IPR024775">
    <property type="entry name" value="DinB-like"/>
</dbReference>
<gene>
    <name evidence="2" type="ORF">SAMN04488058_11414</name>
</gene>
<protein>
    <submittedName>
        <fullName evidence="2">DinB superfamily protein</fullName>
    </submittedName>
</protein>
<accession>A0A1H7ASJ5</accession>
<dbReference type="STRING" id="856736.SAMN04488058_11414"/>
<dbReference type="InterPro" id="IPR034660">
    <property type="entry name" value="DinB/YfiT-like"/>
</dbReference>
<sequence>MTASSDPLRRHVRALLTEPQAHLTLEQVLEGFPLNRINERPAGVPYSAWELLSHLRFAQRDILDFMRGGEYHAPEWPAGYWPGKGQEATAQAWQAELQAFEDDLAALLAILDDPQTELFSVVPNGETQTFLREFLLVADHNAYHAGQLALLGRLLEA</sequence>
<keyword evidence="3" id="KW-1185">Reference proteome</keyword>
<dbReference type="EMBL" id="FNZA01000014">
    <property type="protein sequence ID" value="SEJ67604.1"/>
    <property type="molecule type" value="Genomic_DNA"/>
</dbReference>
<feature type="domain" description="DinB-like" evidence="1">
    <location>
        <begin position="25"/>
        <end position="148"/>
    </location>
</feature>
<dbReference type="Pfam" id="PF12867">
    <property type="entry name" value="DinB_2"/>
    <property type="match status" value="1"/>
</dbReference>
<dbReference type="RefSeq" id="WP_092265106.1">
    <property type="nucleotide sequence ID" value="NZ_FNZA01000014.1"/>
</dbReference>
<evidence type="ECO:0000313" key="2">
    <source>
        <dbReference type="EMBL" id="SEJ67604.1"/>
    </source>
</evidence>
<dbReference type="Proteomes" id="UP000199223">
    <property type="component" value="Unassembled WGS sequence"/>
</dbReference>
<organism evidence="2 3">
    <name type="scientific">Deinococcus reticulitermitis</name>
    <dbReference type="NCBI Taxonomy" id="856736"/>
    <lineage>
        <taxon>Bacteria</taxon>
        <taxon>Thermotogati</taxon>
        <taxon>Deinococcota</taxon>
        <taxon>Deinococci</taxon>
        <taxon>Deinococcales</taxon>
        <taxon>Deinococcaceae</taxon>
        <taxon>Deinococcus</taxon>
    </lineage>
</organism>
<proteinExistence type="predicted"/>
<dbReference type="AlphaFoldDB" id="A0A1H7ASJ5"/>
<name>A0A1H7ASJ5_9DEIO</name>
<evidence type="ECO:0000259" key="1">
    <source>
        <dbReference type="Pfam" id="PF12867"/>
    </source>
</evidence>
<dbReference type="SUPFAM" id="SSF109854">
    <property type="entry name" value="DinB/YfiT-like putative metalloenzymes"/>
    <property type="match status" value="1"/>
</dbReference>
<dbReference type="Gene3D" id="1.20.120.450">
    <property type="entry name" value="dinb family like domain"/>
    <property type="match status" value="1"/>
</dbReference>
<dbReference type="OrthoDB" id="9798830at2"/>
<reference evidence="3" key="1">
    <citation type="submission" date="2016-10" db="EMBL/GenBank/DDBJ databases">
        <authorList>
            <person name="Varghese N."/>
            <person name="Submissions S."/>
        </authorList>
    </citation>
    <scope>NUCLEOTIDE SEQUENCE [LARGE SCALE GENOMIC DNA]</scope>
    <source>
        <strain evidence="3">CGMCC 1.10218</strain>
    </source>
</reference>